<evidence type="ECO:0000313" key="3">
    <source>
        <dbReference type="Proteomes" id="UP000095743"/>
    </source>
</evidence>
<proteinExistence type="predicted"/>
<keyword evidence="1" id="KW-1133">Transmembrane helix</keyword>
<protein>
    <submittedName>
        <fullName evidence="2">Tryptophan transporter</fullName>
    </submittedName>
</protein>
<dbReference type="AlphaFoldDB" id="A0A1D8GQE9"/>
<keyword evidence="3" id="KW-1185">Reference proteome</keyword>
<accession>A0A1D8GQE9</accession>
<keyword evidence="1" id="KW-0812">Transmembrane</keyword>
<dbReference type="Pfam" id="PF17099">
    <property type="entry name" value="TrpP"/>
    <property type="match status" value="1"/>
</dbReference>
<keyword evidence="1" id="KW-0472">Membrane</keyword>
<evidence type="ECO:0000313" key="2">
    <source>
        <dbReference type="EMBL" id="AOT73171.1"/>
    </source>
</evidence>
<gene>
    <name evidence="2" type="ORF">Gferi_16625</name>
</gene>
<feature type="transmembrane region" description="Helical" evidence="1">
    <location>
        <begin position="53"/>
        <end position="71"/>
    </location>
</feature>
<name>A0A1D8GQE9_9FIRM</name>
<organism evidence="2 3">
    <name type="scientific">Geosporobacter ferrireducens</name>
    <dbReference type="NCBI Taxonomy" id="1424294"/>
    <lineage>
        <taxon>Bacteria</taxon>
        <taxon>Bacillati</taxon>
        <taxon>Bacillota</taxon>
        <taxon>Clostridia</taxon>
        <taxon>Peptostreptococcales</taxon>
        <taxon>Thermotaleaceae</taxon>
        <taxon>Geosporobacter</taxon>
    </lineage>
</organism>
<dbReference type="KEGG" id="gfe:Gferi_16625"/>
<feature type="transmembrane region" description="Helical" evidence="1">
    <location>
        <begin position="106"/>
        <end position="129"/>
    </location>
</feature>
<feature type="transmembrane region" description="Helical" evidence="1">
    <location>
        <begin position="135"/>
        <end position="159"/>
    </location>
</feature>
<evidence type="ECO:0000256" key="1">
    <source>
        <dbReference type="SAM" id="Phobius"/>
    </source>
</evidence>
<dbReference type="InterPro" id="IPR031360">
    <property type="entry name" value="TrpP"/>
</dbReference>
<dbReference type="Proteomes" id="UP000095743">
    <property type="component" value="Chromosome"/>
</dbReference>
<dbReference type="EMBL" id="CP017269">
    <property type="protein sequence ID" value="AOT73171.1"/>
    <property type="molecule type" value="Genomic_DNA"/>
</dbReference>
<dbReference type="OrthoDB" id="2243651at2"/>
<sequence length="176" mass="18734">MMLRKNILTALLMAIGFILRQLIPGLIGGMKGDIMLSVIFVSLLINREFKNALLTGLLGGLITAMTTTFPGGQLPNIIDKLITCMVIYYMIKVLSRFEGNPVITGVIGFVGTVISGSIFLGAALMITGLPAPFTTLFSVVVLPTAVVNIFMTLVIYGTVKTAIKVSGIKLDTPVKA</sequence>
<reference evidence="2 3" key="1">
    <citation type="submission" date="2016-09" db="EMBL/GenBank/DDBJ databases">
        <title>Genomic analysis reveals versatility of anaerobic energy metabolism of Geosporobacter ferrireducens IRF9 of phylum Firmicutes.</title>
        <authorList>
            <person name="Kim S.-J."/>
        </authorList>
    </citation>
    <scope>NUCLEOTIDE SEQUENCE [LARGE SCALE GENOMIC DNA]</scope>
    <source>
        <strain evidence="2 3">IRF9</strain>
    </source>
</reference>
<dbReference type="STRING" id="1424294.Gferi_16625"/>